<dbReference type="InterPro" id="IPR029044">
    <property type="entry name" value="Nucleotide-diphossugar_trans"/>
</dbReference>
<dbReference type="InterPro" id="IPR050834">
    <property type="entry name" value="Glycosyltransf_2"/>
</dbReference>
<accession>A0A7I9ZQB1</accession>
<dbReference type="PANTHER" id="PTHR43685:SF2">
    <property type="entry name" value="GLYCOSYLTRANSFERASE 2-LIKE DOMAIN-CONTAINING PROTEIN"/>
    <property type="match status" value="1"/>
</dbReference>
<keyword evidence="3" id="KW-1185">Reference proteome</keyword>
<proteinExistence type="predicted"/>
<sequence>MTQLTVLDPAMPPHSQPTWPHARWIGMLDLDDSVHDADDELEFVARHAEGYRDARVLVRRQRQPIAFVDAPVVDGRISMRVPPLDEVDAPGAPAVSPPISVVVCTRDRPDQLADALQSVLALDYPDFEVVVVDNAARTDAAAKVVERIADPRVRLVAEPIPGLSTARNTGLRAARHRLVAFTDDDVVVDRHWLFGIVGGFARSPRVSCVSGLVPSGELRTAAQAYFDKRVSWAVSLRPRLYDVAAPPPDQPLFPFQIGRFGTGANFAVKRDRILELGGFDEALGAGTAAQGGEDLDIFFRVLTSGDLLATEPSAIVWHRHRSDNEALLSQARGYGLGLGAWLTKVGLDAAHRRLAATVIGKLVVGMVRRQSRTSLRTDVGYGAIMTSLTLVRPDVPVSVGRTEVLAVLGGPRALWRGRRRSAKPRPMADRR</sequence>
<evidence type="ECO:0000259" key="1">
    <source>
        <dbReference type="Pfam" id="PF00535"/>
    </source>
</evidence>
<dbReference type="Pfam" id="PF00535">
    <property type="entry name" value="Glycos_transf_2"/>
    <property type="match status" value="1"/>
</dbReference>
<dbReference type="PANTHER" id="PTHR43685">
    <property type="entry name" value="GLYCOSYLTRANSFERASE"/>
    <property type="match status" value="1"/>
</dbReference>
<dbReference type="Proteomes" id="UP000465304">
    <property type="component" value="Unassembled WGS sequence"/>
</dbReference>
<dbReference type="RefSeq" id="WP_237166549.1">
    <property type="nucleotide sequence ID" value="NZ_BLLB01000002.1"/>
</dbReference>
<feature type="domain" description="Glycosyltransferase 2-like" evidence="1">
    <location>
        <begin position="100"/>
        <end position="227"/>
    </location>
</feature>
<evidence type="ECO:0000313" key="3">
    <source>
        <dbReference type="Proteomes" id="UP000465304"/>
    </source>
</evidence>
<reference evidence="2 3" key="1">
    <citation type="journal article" date="2019" name="Emerg. Microbes Infect.">
        <title>Comprehensive subspecies identification of 175 nontuberculous mycobacteria species based on 7547 genomic profiles.</title>
        <authorList>
            <person name="Matsumoto Y."/>
            <person name="Kinjo T."/>
            <person name="Motooka D."/>
            <person name="Nabeya D."/>
            <person name="Jung N."/>
            <person name="Uechi K."/>
            <person name="Horii T."/>
            <person name="Iida T."/>
            <person name="Fujita J."/>
            <person name="Nakamura S."/>
        </authorList>
    </citation>
    <scope>NUCLEOTIDE SEQUENCE [LARGE SCALE GENOMIC DNA]</scope>
    <source>
        <strain evidence="2 3">JCM 30996</strain>
    </source>
</reference>
<organism evidence="2 3">
    <name type="scientific">Mycolicibacterium hippocampi</name>
    <dbReference type="NCBI Taxonomy" id="659824"/>
    <lineage>
        <taxon>Bacteria</taxon>
        <taxon>Bacillati</taxon>
        <taxon>Actinomycetota</taxon>
        <taxon>Actinomycetes</taxon>
        <taxon>Mycobacteriales</taxon>
        <taxon>Mycobacteriaceae</taxon>
        <taxon>Mycolicibacterium</taxon>
    </lineage>
</organism>
<gene>
    <name evidence="2" type="ORF">MHIP_34460</name>
</gene>
<dbReference type="Gene3D" id="3.90.550.10">
    <property type="entry name" value="Spore Coat Polysaccharide Biosynthesis Protein SpsA, Chain A"/>
    <property type="match status" value="1"/>
</dbReference>
<dbReference type="EMBL" id="BLLB01000002">
    <property type="protein sequence ID" value="GFH02963.1"/>
    <property type="molecule type" value="Genomic_DNA"/>
</dbReference>
<evidence type="ECO:0000313" key="2">
    <source>
        <dbReference type="EMBL" id="GFH02963.1"/>
    </source>
</evidence>
<comment type="caution">
    <text evidence="2">The sequence shown here is derived from an EMBL/GenBank/DDBJ whole genome shotgun (WGS) entry which is preliminary data.</text>
</comment>
<dbReference type="CDD" id="cd00761">
    <property type="entry name" value="Glyco_tranf_GTA_type"/>
    <property type="match status" value="1"/>
</dbReference>
<dbReference type="AlphaFoldDB" id="A0A7I9ZQB1"/>
<dbReference type="SUPFAM" id="SSF53448">
    <property type="entry name" value="Nucleotide-diphospho-sugar transferases"/>
    <property type="match status" value="1"/>
</dbReference>
<protein>
    <recommendedName>
        <fullName evidence="1">Glycosyltransferase 2-like domain-containing protein</fullName>
    </recommendedName>
</protein>
<dbReference type="InterPro" id="IPR001173">
    <property type="entry name" value="Glyco_trans_2-like"/>
</dbReference>
<name>A0A7I9ZQB1_9MYCO</name>